<name>F6FSA3_ISOV2</name>
<dbReference type="Proteomes" id="UP000009236">
    <property type="component" value="Chromosome"/>
</dbReference>
<dbReference type="SUPFAM" id="SSF47413">
    <property type="entry name" value="lambda repressor-like DNA-binding domains"/>
    <property type="match status" value="1"/>
</dbReference>
<dbReference type="Gene3D" id="3.30.450.180">
    <property type="match status" value="1"/>
</dbReference>
<reference evidence="2 3" key="1">
    <citation type="submission" date="2011-05" db="EMBL/GenBank/DDBJ databases">
        <title>Complete sequence of Isoptericola variabilis 225.</title>
        <authorList>
            <consortium name="US DOE Joint Genome Institute"/>
            <person name="Lucas S."/>
            <person name="Han J."/>
            <person name="Lapidus A."/>
            <person name="Cheng J.-F."/>
            <person name="Goodwin L."/>
            <person name="Pitluck S."/>
            <person name="Peters L."/>
            <person name="Mikhailova N."/>
            <person name="Zeytun A."/>
            <person name="Han C."/>
            <person name="Tapia R."/>
            <person name="Land M."/>
            <person name="Hauser L."/>
            <person name="Kyrpides N."/>
            <person name="Ivanova N."/>
            <person name="Pagani I."/>
            <person name="Siebers A."/>
            <person name="Allgaier M."/>
            <person name="Thelen M."/>
            <person name="Hugenholtz P."/>
            <person name="Gladden J."/>
            <person name="Woyke T."/>
        </authorList>
    </citation>
    <scope>NUCLEOTIDE SEQUENCE [LARGE SCALE GENOMIC DNA]</scope>
    <source>
        <strain evidence="3">225</strain>
    </source>
</reference>
<dbReference type="KEGG" id="iva:Isova_0239"/>
<protein>
    <submittedName>
        <fullName evidence="2">Helix-turn-helix domain protein</fullName>
    </submittedName>
</protein>
<dbReference type="CDD" id="cd00093">
    <property type="entry name" value="HTH_XRE"/>
    <property type="match status" value="1"/>
</dbReference>
<dbReference type="GO" id="GO:0003677">
    <property type="term" value="F:DNA binding"/>
    <property type="evidence" value="ECO:0007669"/>
    <property type="project" value="InterPro"/>
</dbReference>
<dbReference type="eggNOG" id="COG1396">
    <property type="taxonomic scope" value="Bacteria"/>
</dbReference>
<dbReference type="PROSITE" id="PS50943">
    <property type="entry name" value="HTH_CROC1"/>
    <property type="match status" value="1"/>
</dbReference>
<accession>F6FSA3</accession>
<organism evidence="3">
    <name type="scientific">Isoptericola variabilis (strain 225)</name>
    <dbReference type="NCBI Taxonomy" id="743718"/>
    <lineage>
        <taxon>Bacteria</taxon>
        <taxon>Bacillati</taxon>
        <taxon>Actinomycetota</taxon>
        <taxon>Actinomycetes</taxon>
        <taxon>Micrococcales</taxon>
        <taxon>Promicromonosporaceae</taxon>
        <taxon>Isoptericola</taxon>
    </lineage>
</organism>
<evidence type="ECO:0000313" key="3">
    <source>
        <dbReference type="Proteomes" id="UP000009236"/>
    </source>
</evidence>
<evidence type="ECO:0000259" key="1">
    <source>
        <dbReference type="PROSITE" id="PS50943"/>
    </source>
</evidence>
<dbReference type="Pfam" id="PF17765">
    <property type="entry name" value="MLTR_LBD"/>
    <property type="match status" value="1"/>
</dbReference>
<dbReference type="PANTHER" id="PTHR35010:SF2">
    <property type="entry name" value="BLL4672 PROTEIN"/>
    <property type="match status" value="1"/>
</dbReference>
<dbReference type="Pfam" id="PF13560">
    <property type="entry name" value="HTH_31"/>
    <property type="match status" value="1"/>
</dbReference>
<dbReference type="EMBL" id="CP002810">
    <property type="protein sequence ID" value="AEG43044.1"/>
    <property type="molecule type" value="Genomic_DNA"/>
</dbReference>
<proteinExistence type="predicted"/>
<dbReference type="InterPro" id="IPR010982">
    <property type="entry name" value="Lambda_DNA-bd_dom_sf"/>
</dbReference>
<dbReference type="Gene3D" id="1.10.260.40">
    <property type="entry name" value="lambda repressor-like DNA-binding domains"/>
    <property type="match status" value="1"/>
</dbReference>
<dbReference type="AlphaFoldDB" id="F6FSA3"/>
<dbReference type="SMART" id="SM00530">
    <property type="entry name" value="HTH_XRE"/>
    <property type="match status" value="1"/>
</dbReference>
<dbReference type="RefSeq" id="WP_013837439.1">
    <property type="nucleotide sequence ID" value="NC_015588.1"/>
</dbReference>
<evidence type="ECO:0000313" key="2">
    <source>
        <dbReference type="EMBL" id="AEG43044.1"/>
    </source>
</evidence>
<sequence>MDRAALAAFLRARREALQPSDVGLAAGPRRRTSGLRREEVAALAAMSTDYYTRLEQQRGPQPSEQMLASLARALRLSDDERDYLFRMAGRGTPDRATLTSHVAPALQRVLDRLHDTPALVLSCLGEPLVVNDLAAALFGNTSRVHATGWERSEYHRWFMVPGERELYPEQDRDRHSRGVVASLRAAYGLLGADSRAGELVRLLQAGSEEFASLWERHEVARRFERHKTLVHPVVGQQEMAQSR</sequence>
<dbReference type="InterPro" id="IPR001387">
    <property type="entry name" value="Cro/C1-type_HTH"/>
</dbReference>
<dbReference type="PANTHER" id="PTHR35010">
    <property type="entry name" value="BLL4672 PROTEIN-RELATED"/>
    <property type="match status" value="1"/>
</dbReference>
<dbReference type="InterPro" id="IPR041413">
    <property type="entry name" value="MLTR_LBD"/>
</dbReference>
<keyword evidence="3" id="KW-1185">Reference proteome</keyword>
<gene>
    <name evidence="2" type="ordered locus">Isova_0239</name>
</gene>
<feature type="domain" description="HTH cro/C1-type" evidence="1">
    <location>
        <begin position="34"/>
        <end position="81"/>
    </location>
</feature>
<dbReference type="STRING" id="743718.Isova_0239"/>
<dbReference type="HOGENOM" id="CLU_057862_1_1_11"/>